<dbReference type="RefSeq" id="WP_124907013.1">
    <property type="nucleotide sequence ID" value="NZ_RQJP01000002.1"/>
</dbReference>
<reference evidence="6 7" key="1">
    <citation type="submission" date="2018-11" db="EMBL/GenBank/DDBJ databases">
        <authorList>
            <person name="Zhou Z."/>
            <person name="Wang G."/>
        </authorList>
    </citation>
    <scope>NUCLEOTIDE SEQUENCE [LARGE SCALE GENOMIC DNA]</scope>
    <source>
        <strain evidence="6 7">KCTC42998</strain>
    </source>
</reference>
<dbReference type="PANTHER" id="PTHR42872:SF6">
    <property type="entry name" value="PROTEIN-GLUTAMATE METHYLESTERASE_PROTEIN-GLUTAMINE GLUTAMINASE"/>
    <property type="match status" value="1"/>
</dbReference>
<dbReference type="PROSITE" id="PS50122">
    <property type="entry name" value="CHEB"/>
    <property type="match status" value="1"/>
</dbReference>
<organism evidence="6 7">
    <name type="scientific">Larkinella knui</name>
    <dbReference type="NCBI Taxonomy" id="2025310"/>
    <lineage>
        <taxon>Bacteria</taxon>
        <taxon>Pseudomonadati</taxon>
        <taxon>Bacteroidota</taxon>
        <taxon>Cytophagia</taxon>
        <taxon>Cytophagales</taxon>
        <taxon>Spirosomataceae</taxon>
        <taxon>Larkinella</taxon>
    </lineage>
</organism>
<evidence type="ECO:0000313" key="6">
    <source>
        <dbReference type="EMBL" id="RRB15409.1"/>
    </source>
</evidence>
<dbReference type="AlphaFoldDB" id="A0A3P1CQ79"/>
<dbReference type="GO" id="GO:0006935">
    <property type="term" value="P:chemotaxis"/>
    <property type="evidence" value="ECO:0007669"/>
    <property type="project" value="UniProtKB-UniRule"/>
</dbReference>
<dbReference type="PANTHER" id="PTHR42872">
    <property type="entry name" value="PROTEIN-GLUTAMATE METHYLESTERASE/PROTEIN-GLUTAMINE GLUTAMINASE"/>
    <property type="match status" value="1"/>
</dbReference>
<dbReference type="GO" id="GO:0005737">
    <property type="term" value="C:cytoplasm"/>
    <property type="evidence" value="ECO:0007669"/>
    <property type="project" value="InterPro"/>
</dbReference>
<sequence>MTGCKVVAIGGSAGSIPVVAELLQALPANFQFTVIIILHRLKNVSSSMDTILAGKRSGIMIAEPDDKEVIEGNRVYLAPQNYHLLIEADKTISLDYSEPVHYSRPSIDVTFESVAQAYADKAVAVLLSGANPDGADGLLAIVSQGGMAIVQDPATAEYPAMPQAAIDRNRDVVILTPETIASFLHTLND</sequence>
<evidence type="ECO:0000256" key="4">
    <source>
        <dbReference type="PROSITE-ProRule" id="PRU00050"/>
    </source>
</evidence>
<dbReference type="SUPFAM" id="SSF52738">
    <property type="entry name" value="Methylesterase CheB, C-terminal domain"/>
    <property type="match status" value="1"/>
</dbReference>
<evidence type="ECO:0000313" key="7">
    <source>
        <dbReference type="Proteomes" id="UP000274271"/>
    </source>
</evidence>
<dbReference type="EC" id="3.1.1.61" evidence="2"/>
<proteinExistence type="predicted"/>
<keyword evidence="1 4" id="KW-0378">Hydrolase</keyword>
<feature type="active site" evidence="4">
    <location>
        <position position="12"/>
    </location>
</feature>
<feature type="active site" evidence="4">
    <location>
        <position position="133"/>
    </location>
</feature>
<dbReference type="EMBL" id="RQJP01000002">
    <property type="protein sequence ID" value="RRB15409.1"/>
    <property type="molecule type" value="Genomic_DNA"/>
</dbReference>
<comment type="caution">
    <text evidence="6">The sequence shown here is derived from an EMBL/GenBank/DDBJ whole genome shotgun (WGS) entry which is preliminary data.</text>
</comment>
<evidence type="ECO:0000256" key="2">
    <source>
        <dbReference type="ARBA" id="ARBA00039140"/>
    </source>
</evidence>
<dbReference type="Pfam" id="PF01339">
    <property type="entry name" value="CheB_methylest"/>
    <property type="match status" value="1"/>
</dbReference>
<dbReference type="GO" id="GO:0008984">
    <property type="term" value="F:protein-glutamate methylesterase activity"/>
    <property type="evidence" value="ECO:0007669"/>
    <property type="project" value="UniProtKB-EC"/>
</dbReference>
<accession>A0A3P1CQ79</accession>
<feature type="domain" description="CheB-type methylesterase" evidence="5">
    <location>
        <begin position="1"/>
        <end position="166"/>
    </location>
</feature>
<gene>
    <name evidence="6" type="ORF">EHT87_12845</name>
</gene>
<feature type="active site" evidence="4">
    <location>
        <position position="39"/>
    </location>
</feature>
<evidence type="ECO:0000256" key="3">
    <source>
        <dbReference type="ARBA" id="ARBA00048267"/>
    </source>
</evidence>
<evidence type="ECO:0000256" key="1">
    <source>
        <dbReference type="ARBA" id="ARBA00022801"/>
    </source>
</evidence>
<dbReference type="CDD" id="cd16433">
    <property type="entry name" value="CheB"/>
    <property type="match status" value="1"/>
</dbReference>
<evidence type="ECO:0000259" key="5">
    <source>
        <dbReference type="PROSITE" id="PS50122"/>
    </source>
</evidence>
<dbReference type="Gene3D" id="3.40.50.180">
    <property type="entry name" value="Methylesterase CheB, C-terminal domain"/>
    <property type="match status" value="1"/>
</dbReference>
<dbReference type="InterPro" id="IPR035909">
    <property type="entry name" value="CheB_C"/>
</dbReference>
<keyword evidence="7" id="KW-1185">Reference proteome</keyword>
<name>A0A3P1CQ79_9BACT</name>
<keyword evidence="4" id="KW-0145">Chemotaxis</keyword>
<dbReference type="InterPro" id="IPR000673">
    <property type="entry name" value="Sig_transdc_resp-reg_Me-estase"/>
</dbReference>
<dbReference type="GO" id="GO:0000156">
    <property type="term" value="F:phosphorelay response regulator activity"/>
    <property type="evidence" value="ECO:0007669"/>
    <property type="project" value="InterPro"/>
</dbReference>
<dbReference type="Proteomes" id="UP000274271">
    <property type="component" value="Unassembled WGS sequence"/>
</dbReference>
<dbReference type="OrthoDB" id="1524092at2"/>
<comment type="catalytic activity">
    <reaction evidence="3">
        <text>[protein]-L-glutamate 5-O-methyl ester + H2O = L-glutamyl-[protein] + methanol + H(+)</text>
        <dbReference type="Rhea" id="RHEA:23236"/>
        <dbReference type="Rhea" id="RHEA-COMP:10208"/>
        <dbReference type="Rhea" id="RHEA-COMP:10311"/>
        <dbReference type="ChEBI" id="CHEBI:15377"/>
        <dbReference type="ChEBI" id="CHEBI:15378"/>
        <dbReference type="ChEBI" id="CHEBI:17790"/>
        <dbReference type="ChEBI" id="CHEBI:29973"/>
        <dbReference type="ChEBI" id="CHEBI:82795"/>
        <dbReference type="EC" id="3.1.1.61"/>
    </reaction>
</comment>
<protein>
    <recommendedName>
        <fullName evidence="2">protein-glutamate methylesterase</fullName>
        <ecNumber evidence="2">3.1.1.61</ecNumber>
    </recommendedName>
</protein>